<organism evidence="1 2">
    <name type="scientific">Colletotrichum lupini</name>
    <dbReference type="NCBI Taxonomy" id="145971"/>
    <lineage>
        <taxon>Eukaryota</taxon>
        <taxon>Fungi</taxon>
        <taxon>Dikarya</taxon>
        <taxon>Ascomycota</taxon>
        <taxon>Pezizomycotina</taxon>
        <taxon>Sordariomycetes</taxon>
        <taxon>Hypocreomycetidae</taxon>
        <taxon>Glomerellales</taxon>
        <taxon>Glomerellaceae</taxon>
        <taxon>Colletotrichum</taxon>
        <taxon>Colletotrichum acutatum species complex</taxon>
    </lineage>
</organism>
<dbReference type="AlphaFoldDB" id="A0A9Q8WCS7"/>
<sequence length="82" mass="9256">MVSEPLFGSAWADVDSLIPVLIDNASSSGYYDLPHVLCSELRKRVCSNVCMIFSHLSFSLRHNIFASSPNDYMVVWYPELGR</sequence>
<dbReference type="RefSeq" id="XP_049140246.1">
    <property type="nucleotide sequence ID" value="XM_049283103.1"/>
</dbReference>
<protein>
    <submittedName>
        <fullName evidence="1">Uncharacterized protein</fullName>
    </submittedName>
</protein>
<dbReference type="EMBL" id="CP019474">
    <property type="protein sequence ID" value="UQC78609.1"/>
    <property type="molecule type" value="Genomic_DNA"/>
</dbReference>
<dbReference type="Proteomes" id="UP000830671">
    <property type="component" value="Chromosome 2"/>
</dbReference>
<proteinExistence type="predicted"/>
<gene>
    <name evidence="1" type="ORF">CLUP02_04086</name>
</gene>
<name>A0A9Q8WCS7_9PEZI</name>
<evidence type="ECO:0000313" key="2">
    <source>
        <dbReference type="Proteomes" id="UP000830671"/>
    </source>
</evidence>
<dbReference type="KEGG" id="clup:CLUP02_04086"/>
<keyword evidence="2" id="KW-1185">Reference proteome</keyword>
<accession>A0A9Q8WCS7</accession>
<reference evidence="1" key="1">
    <citation type="journal article" date="2021" name="Mol. Plant Microbe Interact.">
        <title>Complete Genome Sequence of the Plant-Pathogenic Fungus Colletotrichum lupini.</title>
        <authorList>
            <person name="Baroncelli R."/>
            <person name="Pensec F."/>
            <person name="Da Lio D."/>
            <person name="Boufleur T."/>
            <person name="Vicente I."/>
            <person name="Sarrocco S."/>
            <person name="Picot A."/>
            <person name="Baraldi E."/>
            <person name="Sukno S."/>
            <person name="Thon M."/>
            <person name="Le Floch G."/>
        </authorList>
    </citation>
    <scope>NUCLEOTIDE SEQUENCE</scope>
    <source>
        <strain evidence="1">IMI 504893</strain>
    </source>
</reference>
<evidence type="ECO:0000313" key="1">
    <source>
        <dbReference type="EMBL" id="UQC78609.1"/>
    </source>
</evidence>
<dbReference type="GeneID" id="73338113"/>